<sequence>LFHPIFPSQILSDDSSRLTCSLTVVVTYCICMHGKKSLRSAARAHGAINACTSRLDRSIPLCTTAAIVYPLLFI</sequence>
<accession>A0A453SZC8</accession>
<reference evidence="1" key="4">
    <citation type="submission" date="2019-03" db="UniProtKB">
        <authorList>
            <consortium name="EnsemblPlants"/>
        </authorList>
    </citation>
    <scope>IDENTIFICATION</scope>
</reference>
<dbReference type="EnsemblPlants" id="AET7Gv21163500.9">
    <property type="protein sequence ID" value="AET7Gv21163500.9"/>
    <property type="gene ID" value="AET7Gv21163500"/>
</dbReference>
<dbReference type="Gramene" id="AET7Gv21163500.9">
    <property type="protein sequence ID" value="AET7Gv21163500.9"/>
    <property type="gene ID" value="AET7Gv21163500"/>
</dbReference>
<reference evidence="1" key="3">
    <citation type="journal article" date="2017" name="Nature">
        <title>Genome sequence of the progenitor of the wheat D genome Aegilops tauschii.</title>
        <authorList>
            <person name="Luo M.C."/>
            <person name="Gu Y.Q."/>
            <person name="Puiu D."/>
            <person name="Wang H."/>
            <person name="Twardziok S.O."/>
            <person name="Deal K.R."/>
            <person name="Huo N."/>
            <person name="Zhu T."/>
            <person name="Wang L."/>
            <person name="Wang Y."/>
            <person name="McGuire P.E."/>
            <person name="Liu S."/>
            <person name="Long H."/>
            <person name="Ramasamy R.K."/>
            <person name="Rodriguez J.C."/>
            <person name="Van S.L."/>
            <person name="Yuan L."/>
            <person name="Wang Z."/>
            <person name="Xia Z."/>
            <person name="Xiao L."/>
            <person name="Anderson O.D."/>
            <person name="Ouyang S."/>
            <person name="Liang Y."/>
            <person name="Zimin A.V."/>
            <person name="Pertea G."/>
            <person name="Qi P."/>
            <person name="Bennetzen J.L."/>
            <person name="Dai X."/>
            <person name="Dawson M.W."/>
            <person name="Muller H.G."/>
            <person name="Kugler K."/>
            <person name="Rivarola-Duarte L."/>
            <person name="Spannagl M."/>
            <person name="Mayer K.F.X."/>
            <person name="Lu F.H."/>
            <person name="Bevan M.W."/>
            <person name="Leroy P."/>
            <person name="Li P."/>
            <person name="You F.M."/>
            <person name="Sun Q."/>
            <person name="Liu Z."/>
            <person name="Lyons E."/>
            <person name="Wicker T."/>
            <person name="Salzberg S.L."/>
            <person name="Devos K.M."/>
            <person name="Dvorak J."/>
        </authorList>
    </citation>
    <scope>NUCLEOTIDE SEQUENCE [LARGE SCALE GENOMIC DNA]</scope>
    <source>
        <strain evidence="1">cv. AL8/78</strain>
    </source>
</reference>
<dbReference type="Proteomes" id="UP000015105">
    <property type="component" value="Chromosome 7D"/>
</dbReference>
<protein>
    <submittedName>
        <fullName evidence="1">Uncharacterized protein</fullName>
    </submittedName>
</protein>
<evidence type="ECO:0000313" key="2">
    <source>
        <dbReference type="Proteomes" id="UP000015105"/>
    </source>
</evidence>
<reference evidence="2" key="2">
    <citation type="journal article" date="2017" name="Nat. Plants">
        <title>The Aegilops tauschii genome reveals multiple impacts of transposons.</title>
        <authorList>
            <person name="Zhao G."/>
            <person name="Zou C."/>
            <person name="Li K."/>
            <person name="Wang K."/>
            <person name="Li T."/>
            <person name="Gao L."/>
            <person name="Zhang X."/>
            <person name="Wang H."/>
            <person name="Yang Z."/>
            <person name="Liu X."/>
            <person name="Jiang W."/>
            <person name="Mao L."/>
            <person name="Kong X."/>
            <person name="Jiao Y."/>
            <person name="Jia J."/>
        </authorList>
    </citation>
    <scope>NUCLEOTIDE SEQUENCE [LARGE SCALE GENOMIC DNA]</scope>
    <source>
        <strain evidence="2">cv. AL8/78</strain>
    </source>
</reference>
<proteinExistence type="predicted"/>
<name>A0A453SZC8_AEGTS</name>
<reference evidence="1" key="5">
    <citation type="journal article" date="2021" name="G3 (Bethesda)">
        <title>Aegilops tauschii genome assembly Aet v5.0 features greater sequence contiguity and improved annotation.</title>
        <authorList>
            <person name="Wang L."/>
            <person name="Zhu T."/>
            <person name="Rodriguez J.C."/>
            <person name="Deal K.R."/>
            <person name="Dubcovsky J."/>
            <person name="McGuire P.E."/>
            <person name="Lux T."/>
            <person name="Spannagl M."/>
            <person name="Mayer K.F.X."/>
            <person name="Baldrich P."/>
            <person name="Meyers B.C."/>
            <person name="Huo N."/>
            <person name="Gu Y.Q."/>
            <person name="Zhou H."/>
            <person name="Devos K.M."/>
            <person name="Bennetzen J.L."/>
            <person name="Unver T."/>
            <person name="Budak H."/>
            <person name="Gulick P.J."/>
            <person name="Galiba G."/>
            <person name="Kalapos B."/>
            <person name="Nelson D.R."/>
            <person name="Li P."/>
            <person name="You F.M."/>
            <person name="Luo M.C."/>
            <person name="Dvorak J."/>
        </authorList>
    </citation>
    <scope>NUCLEOTIDE SEQUENCE [LARGE SCALE GENOMIC DNA]</scope>
    <source>
        <strain evidence="1">cv. AL8/78</strain>
    </source>
</reference>
<reference evidence="2" key="1">
    <citation type="journal article" date="2014" name="Science">
        <title>Ancient hybridizations among the ancestral genomes of bread wheat.</title>
        <authorList>
            <consortium name="International Wheat Genome Sequencing Consortium,"/>
            <person name="Marcussen T."/>
            <person name="Sandve S.R."/>
            <person name="Heier L."/>
            <person name="Spannagl M."/>
            <person name="Pfeifer M."/>
            <person name="Jakobsen K.S."/>
            <person name="Wulff B.B."/>
            <person name="Steuernagel B."/>
            <person name="Mayer K.F."/>
            <person name="Olsen O.A."/>
        </authorList>
    </citation>
    <scope>NUCLEOTIDE SEQUENCE [LARGE SCALE GENOMIC DNA]</scope>
    <source>
        <strain evidence="2">cv. AL8/78</strain>
    </source>
</reference>
<organism evidence="1 2">
    <name type="scientific">Aegilops tauschii subsp. strangulata</name>
    <name type="common">Goatgrass</name>
    <dbReference type="NCBI Taxonomy" id="200361"/>
    <lineage>
        <taxon>Eukaryota</taxon>
        <taxon>Viridiplantae</taxon>
        <taxon>Streptophyta</taxon>
        <taxon>Embryophyta</taxon>
        <taxon>Tracheophyta</taxon>
        <taxon>Spermatophyta</taxon>
        <taxon>Magnoliopsida</taxon>
        <taxon>Liliopsida</taxon>
        <taxon>Poales</taxon>
        <taxon>Poaceae</taxon>
        <taxon>BOP clade</taxon>
        <taxon>Pooideae</taxon>
        <taxon>Triticodae</taxon>
        <taxon>Triticeae</taxon>
        <taxon>Triticinae</taxon>
        <taxon>Aegilops</taxon>
    </lineage>
</organism>
<keyword evidence="2" id="KW-1185">Reference proteome</keyword>
<evidence type="ECO:0000313" key="1">
    <source>
        <dbReference type="EnsemblPlants" id="AET7Gv21163500.9"/>
    </source>
</evidence>
<dbReference type="AlphaFoldDB" id="A0A453SZC8"/>